<proteinExistence type="predicted"/>
<evidence type="ECO:0000313" key="2">
    <source>
        <dbReference type="Proteomes" id="UP000281547"/>
    </source>
</evidence>
<dbReference type="RefSeq" id="WP_127189718.1">
    <property type="nucleotide sequence ID" value="NZ_RZNJ01000007.1"/>
</dbReference>
<keyword evidence="2" id="KW-1185">Reference proteome</keyword>
<dbReference type="AlphaFoldDB" id="A0A433X3D8"/>
<dbReference type="Proteomes" id="UP000281547">
    <property type="component" value="Unassembled WGS sequence"/>
</dbReference>
<name>A0A433X3D8_9HYPH</name>
<sequence>MPDYPDTPLYRAITGGRFPVIVSLARHDMALARAAKDAGVDALKIHLNAYHRAGKVSFGSFTEERPFLEELATLGLPLLVMAGQETLPSPEELEALADLGFEGFNVYFAHMQPHMLQSRLRPMPALADSSTDADLETIAAIPGAMVEASITRFADYGKPLTDEDVAAYRSVVERAGIPVIAPSQKKFVPADMARLKGAGVAAALLGVIVTGDTPSSLASAVPPIVAAARAA</sequence>
<gene>
    <name evidence="1" type="ORF">EMQ25_16560</name>
</gene>
<organism evidence="1 2">
    <name type="scientific">Arsenicitalea aurantiaca</name>
    <dbReference type="NCBI Taxonomy" id="1783274"/>
    <lineage>
        <taxon>Bacteria</taxon>
        <taxon>Pseudomonadati</taxon>
        <taxon>Pseudomonadota</taxon>
        <taxon>Alphaproteobacteria</taxon>
        <taxon>Hyphomicrobiales</taxon>
        <taxon>Devosiaceae</taxon>
        <taxon>Arsenicitalea</taxon>
    </lineage>
</organism>
<evidence type="ECO:0000313" key="1">
    <source>
        <dbReference type="EMBL" id="RUT28583.1"/>
    </source>
</evidence>
<dbReference type="EMBL" id="RZNJ01000007">
    <property type="protein sequence ID" value="RUT28583.1"/>
    <property type="molecule type" value="Genomic_DNA"/>
</dbReference>
<dbReference type="SUPFAM" id="SSF51395">
    <property type="entry name" value="FMN-linked oxidoreductases"/>
    <property type="match status" value="1"/>
</dbReference>
<protein>
    <submittedName>
        <fullName evidence="1">Uncharacterized protein</fullName>
    </submittedName>
</protein>
<reference evidence="1 2" key="1">
    <citation type="journal article" date="2016" name="Int. J. Syst. Evol. Microbiol.">
        <title>Arsenicitalea aurantiaca gen. nov., sp. nov., a new member of the family Hyphomicrobiaceae, isolated from high-arsenic sediment.</title>
        <authorList>
            <person name="Mu Y."/>
            <person name="Zhou L."/>
            <person name="Zeng X.C."/>
            <person name="Liu L."/>
            <person name="Pan Y."/>
            <person name="Chen X."/>
            <person name="Wang J."/>
            <person name="Li S."/>
            <person name="Li W.J."/>
            <person name="Wang Y."/>
        </authorList>
    </citation>
    <scope>NUCLEOTIDE SEQUENCE [LARGE SCALE GENOMIC DNA]</scope>
    <source>
        <strain evidence="1 2">42-50</strain>
    </source>
</reference>
<accession>A0A433X3D8</accession>
<dbReference type="OrthoDB" id="3527348at2"/>
<comment type="caution">
    <text evidence="1">The sequence shown here is derived from an EMBL/GenBank/DDBJ whole genome shotgun (WGS) entry which is preliminary data.</text>
</comment>